<dbReference type="KEGG" id="ddi:DDB_G0290029"/>
<evidence type="ECO:0000259" key="10">
    <source>
        <dbReference type="PROSITE" id="PS50157"/>
    </source>
</evidence>
<dbReference type="GO" id="GO:0008270">
    <property type="term" value="F:zinc ion binding"/>
    <property type="evidence" value="ECO:0007669"/>
    <property type="project" value="UniProtKB-KW"/>
</dbReference>
<name>Q54GN9_DICDI</name>
<dbReference type="PROSITE" id="PS00028">
    <property type="entry name" value="ZINC_FINGER_C2H2_1"/>
    <property type="match status" value="2"/>
</dbReference>
<dbReference type="FunFam" id="3.30.160.60:FF:004976">
    <property type="match status" value="1"/>
</dbReference>
<dbReference type="GO" id="GO:0003676">
    <property type="term" value="F:nucleic acid binding"/>
    <property type="evidence" value="ECO:0007669"/>
    <property type="project" value="InterPro"/>
</dbReference>
<keyword evidence="5" id="KW-0677">Repeat</keyword>
<dbReference type="Proteomes" id="UP000002195">
    <property type="component" value="Unassembled WGS sequence"/>
</dbReference>
<dbReference type="Pfam" id="PF12171">
    <property type="entry name" value="zf-C2H2_jaz"/>
    <property type="match status" value="1"/>
</dbReference>
<gene>
    <name evidence="11" type="ORF">DDB_G0290029</name>
</gene>
<dbReference type="PhylomeDB" id="Q54GN9"/>
<dbReference type="SMART" id="SM00451">
    <property type="entry name" value="ZnF_U1"/>
    <property type="match status" value="2"/>
</dbReference>
<dbReference type="SUPFAM" id="SSF57667">
    <property type="entry name" value="beta-beta-alpha zinc fingers"/>
    <property type="match status" value="2"/>
</dbReference>
<comment type="caution">
    <text evidence="11">The sequence shown here is derived from an EMBL/GenBank/DDBJ whole genome shotgun (WGS) entry which is preliminary data.</text>
</comment>
<keyword evidence="2" id="KW-0963">Cytoplasm</keyword>
<evidence type="ECO:0000256" key="9">
    <source>
        <dbReference type="PROSITE-ProRule" id="PRU00042"/>
    </source>
</evidence>
<dbReference type="GO" id="GO:0005737">
    <property type="term" value="C:cytoplasm"/>
    <property type="evidence" value="ECO:0007669"/>
    <property type="project" value="UniProtKB-SubCell"/>
</dbReference>
<keyword evidence="6 9" id="KW-0863">Zinc-finger</keyword>
<organism evidence="11 12">
    <name type="scientific">Dictyostelium discoideum</name>
    <name type="common">Social amoeba</name>
    <dbReference type="NCBI Taxonomy" id="44689"/>
    <lineage>
        <taxon>Eukaryota</taxon>
        <taxon>Amoebozoa</taxon>
        <taxon>Evosea</taxon>
        <taxon>Eumycetozoa</taxon>
        <taxon>Dictyostelia</taxon>
        <taxon>Dictyosteliales</taxon>
        <taxon>Dictyosteliaceae</taxon>
        <taxon>Dictyostelium</taxon>
    </lineage>
</organism>
<evidence type="ECO:0000256" key="1">
    <source>
        <dbReference type="ARBA" id="ARBA00004496"/>
    </source>
</evidence>
<proteinExistence type="inferred from homology"/>
<dbReference type="PANTHER" id="PTHR13182">
    <property type="entry name" value="ZINC FINGER PROTEIN 622"/>
    <property type="match status" value="1"/>
</dbReference>
<dbReference type="InterPro" id="IPR013087">
    <property type="entry name" value="Znf_C2H2_type"/>
</dbReference>
<evidence type="ECO:0000256" key="6">
    <source>
        <dbReference type="ARBA" id="ARBA00022771"/>
    </source>
</evidence>
<dbReference type="InterPro" id="IPR040025">
    <property type="entry name" value="Znf622/Rei1/Reh1"/>
</dbReference>
<dbReference type="Gene3D" id="3.30.160.60">
    <property type="entry name" value="Classic Zinc Finger"/>
    <property type="match status" value="1"/>
</dbReference>
<evidence type="ECO:0000256" key="3">
    <source>
        <dbReference type="ARBA" id="ARBA00022517"/>
    </source>
</evidence>
<evidence type="ECO:0000256" key="7">
    <source>
        <dbReference type="ARBA" id="ARBA00022833"/>
    </source>
</evidence>
<keyword evidence="4" id="KW-0479">Metal-binding</keyword>
<dbReference type="GO" id="GO:0042273">
    <property type="term" value="P:ribosomal large subunit biogenesis"/>
    <property type="evidence" value="ECO:0000318"/>
    <property type="project" value="GO_Central"/>
</dbReference>
<accession>Q54GN9</accession>
<evidence type="ECO:0000256" key="5">
    <source>
        <dbReference type="ARBA" id="ARBA00022737"/>
    </source>
</evidence>
<evidence type="ECO:0000256" key="4">
    <source>
        <dbReference type="ARBA" id="ARBA00022723"/>
    </source>
</evidence>
<dbReference type="PaxDb" id="44689-DDB0220663"/>
<dbReference type="InParanoid" id="Q54GN9"/>
<dbReference type="AlphaFoldDB" id="Q54GN9"/>
<dbReference type="STRING" id="44689.Q54GN9"/>
<evidence type="ECO:0000256" key="2">
    <source>
        <dbReference type="ARBA" id="ARBA00022490"/>
    </source>
</evidence>
<keyword evidence="12" id="KW-1185">Reference proteome</keyword>
<dbReference type="HOGENOM" id="CLU_018787_0_0_1"/>
<evidence type="ECO:0000256" key="8">
    <source>
        <dbReference type="ARBA" id="ARBA00034126"/>
    </source>
</evidence>
<dbReference type="dictyBase" id="DDB_G0290029"/>
<dbReference type="RefSeq" id="XP_635923.1">
    <property type="nucleotide sequence ID" value="XM_630831.1"/>
</dbReference>
<feature type="domain" description="C2H2-type" evidence="10">
    <location>
        <begin position="73"/>
        <end position="97"/>
    </location>
</feature>
<reference evidence="11 12" key="1">
    <citation type="journal article" date="2005" name="Nature">
        <title>The genome of the social amoeba Dictyostelium discoideum.</title>
        <authorList>
            <consortium name="The Dictyostelium discoideum Sequencing Consortium"/>
            <person name="Eichinger L."/>
            <person name="Pachebat J.A."/>
            <person name="Glockner G."/>
            <person name="Rajandream M.A."/>
            <person name="Sucgang R."/>
            <person name="Berriman M."/>
            <person name="Song J."/>
            <person name="Olsen R."/>
            <person name="Szafranski K."/>
            <person name="Xu Q."/>
            <person name="Tunggal B."/>
            <person name="Kummerfeld S."/>
            <person name="Madera M."/>
            <person name="Konfortov B.A."/>
            <person name="Rivero F."/>
            <person name="Bankier A.T."/>
            <person name="Lehmann R."/>
            <person name="Hamlin N."/>
            <person name="Davies R."/>
            <person name="Gaudet P."/>
            <person name="Fey P."/>
            <person name="Pilcher K."/>
            <person name="Chen G."/>
            <person name="Saunders D."/>
            <person name="Sodergren E."/>
            <person name="Davis P."/>
            <person name="Kerhornou A."/>
            <person name="Nie X."/>
            <person name="Hall N."/>
            <person name="Anjard C."/>
            <person name="Hemphill L."/>
            <person name="Bason N."/>
            <person name="Farbrother P."/>
            <person name="Desany B."/>
            <person name="Just E."/>
            <person name="Morio T."/>
            <person name="Rost R."/>
            <person name="Churcher C."/>
            <person name="Cooper J."/>
            <person name="Haydock S."/>
            <person name="van Driessche N."/>
            <person name="Cronin A."/>
            <person name="Goodhead I."/>
            <person name="Muzny D."/>
            <person name="Mourier T."/>
            <person name="Pain A."/>
            <person name="Lu M."/>
            <person name="Harper D."/>
            <person name="Lindsay R."/>
            <person name="Hauser H."/>
            <person name="James K."/>
            <person name="Quiles M."/>
            <person name="Madan Babu M."/>
            <person name="Saito T."/>
            <person name="Buchrieser C."/>
            <person name="Wardroper A."/>
            <person name="Felder M."/>
            <person name="Thangavelu M."/>
            <person name="Johnson D."/>
            <person name="Knights A."/>
            <person name="Loulseged H."/>
            <person name="Mungall K."/>
            <person name="Oliver K."/>
            <person name="Price C."/>
            <person name="Quail M.A."/>
            <person name="Urushihara H."/>
            <person name="Hernandez J."/>
            <person name="Rabbinowitsch E."/>
            <person name="Steffen D."/>
            <person name="Sanders M."/>
            <person name="Ma J."/>
            <person name="Kohara Y."/>
            <person name="Sharp S."/>
            <person name="Simmonds M."/>
            <person name="Spiegler S."/>
            <person name="Tivey A."/>
            <person name="Sugano S."/>
            <person name="White B."/>
            <person name="Walker D."/>
            <person name="Woodward J."/>
            <person name="Winckler T."/>
            <person name="Tanaka Y."/>
            <person name="Shaulsky G."/>
            <person name="Schleicher M."/>
            <person name="Weinstock G."/>
            <person name="Rosenthal A."/>
            <person name="Cox E.C."/>
            <person name="Chisholm R.L."/>
            <person name="Gibbs R."/>
            <person name="Loomis W.F."/>
            <person name="Platzer M."/>
            <person name="Kay R.R."/>
            <person name="Williams J."/>
            <person name="Dear P.H."/>
            <person name="Noegel A.A."/>
            <person name="Barrell B."/>
            <person name="Kuspa A."/>
        </authorList>
    </citation>
    <scope>NUCLEOTIDE SEQUENCE [LARGE SCALE GENOMIC DNA]</scope>
    <source>
        <strain evidence="11 12">AX4</strain>
    </source>
</reference>
<evidence type="ECO:0000313" key="12">
    <source>
        <dbReference type="Proteomes" id="UP000002195"/>
    </source>
</evidence>
<dbReference type="FunCoup" id="Q54GN9">
    <property type="interactions" value="356"/>
</dbReference>
<dbReference type="InterPro" id="IPR003604">
    <property type="entry name" value="Matrin/U1-like-C_Znf_C2H2"/>
</dbReference>
<sequence length="402" mass="47087">MSDYDEKIIFTCISCRIQFENSEEQRDHYKSELHRFNLKRKAFDLPPVNEQTFKNKVEALKQEESKSKTPAKFECRICDKEFNSDGTYQQHLTSKKHKEMVSSGAKEVIRNRKPKEEKKLPETIEEAEAILEEKIKNSIKLPLENCLFCNNLGKTVEDNLKHMAKEHSFFVPDIEYLADLEGLLRYLLDKVSIGNVCLYCNGKGKVCQSKDATQTHMRDMGHCKINTDTEDGEDEIIEFYDYSKRDGAVTDENGELVAYKPEITVSTHEITFADGTTIGHRDYAVYYKQKYAPVNRREEFLRGVVGQYKQLGWHEAPKTAYELDKKFTKRTKILELKVGMKKNTQRFVYLPPSIITYIYYTLEININIKPFKYTKDFTKTNFWSNKLAWTKEFHLCSLLHFI</sequence>
<dbReference type="EMBL" id="AAFI02000151">
    <property type="protein sequence ID" value="EAL62420.1"/>
    <property type="molecule type" value="Genomic_DNA"/>
</dbReference>
<dbReference type="SMART" id="SM00355">
    <property type="entry name" value="ZnF_C2H2"/>
    <property type="match status" value="4"/>
</dbReference>
<keyword evidence="3" id="KW-0690">Ribosome biogenesis</keyword>
<dbReference type="eggNOG" id="KOG2785">
    <property type="taxonomic scope" value="Eukaryota"/>
</dbReference>
<dbReference type="Pfam" id="PF12756">
    <property type="entry name" value="zf-C2H2_2"/>
    <property type="match status" value="1"/>
</dbReference>
<dbReference type="GO" id="GO:0030687">
    <property type="term" value="C:preribosome, large subunit precursor"/>
    <property type="evidence" value="ECO:0000318"/>
    <property type="project" value="GO_Central"/>
</dbReference>
<dbReference type="InterPro" id="IPR036236">
    <property type="entry name" value="Znf_C2H2_sf"/>
</dbReference>
<dbReference type="PANTHER" id="PTHR13182:SF8">
    <property type="entry name" value="CYTOPLASMIC 60S SUBUNIT BIOGENESIS FACTOR ZNF622"/>
    <property type="match status" value="1"/>
</dbReference>
<comment type="subcellular location">
    <subcellularLocation>
        <location evidence="1">Cytoplasm</location>
    </subcellularLocation>
</comment>
<dbReference type="VEuPathDB" id="AmoebaDB:DDB_G0290029"/>
<protein>
    <submittedName>
        <fullName evidence="11">C2H2-type zinc finger-containing protein</fullName>
    </submittedName>
</protein>
<dbReference type="OMA" id="WTQTQQQ"/>
<evidence type="ECO:0000313" key="11">
    <source>
        <dbReference type="EMBL" id="EAL62420.1"/>
    </source>
</evidence>
<dbReference type="InterPro" id="IPR022755">
    <property type="entry name" value="Znf_C2H2_jaz"/>
</dbReference>
<dbReference type="GeneID" id="8627444"/>
<comment type="similarity">
    <text evidence="8">Belongs to the REI1 family.</text>
</comment>
<keyword evidence="7" id="KW-0862">Zinc</keyword>
<dbReference type="InterPro" id="IPR041661">
    <property type="entry name" value="ZN622/Rei1/Reh1_Znf-C2H2"/>
</dbReference>
<dbReference type="PROSITE" id="PS50157">
    <property type="entry name" value="ZINC_FINGER_C2H2_2"/>
    <property type="match status" value="1"/>
</dbReference>